<evidence type="ECO:0000256" key="3">
    <source>
        <dbReference type="ARBA" id="ARBA00022547"/>
    </source>
</evidence>
<dbReference type="OrthoDB" id="5334261at2"/>
<evidence type="ECO:0000256" key="10">
    <source>
        <dbReference type="ARBA" id="ARBA00025198"/>
    </source>
</evidence>
<evidence type="ECO:0000313" key="16">
    <source>
        <dbReference type="EMBL" id="SMC09943.1"/>
    </source>
</evidence>
<keyword evidence="3 13" id="KW-0138">CF(0)</keyword>
<name>A0A1W1WW29_9BACT</name>
<proteinExistence type="inferred from homology"/>
<comment type="subunit">
    <text evidence="13">F-type ATPases have 2 components, F(1) - the catalytic core - and F(0) - the membrane proton channel. F(1) has five subunits: alpha(3), beta(3), gamma(1), delta(1), epsilon(1). F(0) has three main subunits: a(1), b(2) and c(10-14). The alpha and beta chains form an alternating ring which encloses part of the gamma chain. F(1) is attached to F(0) by a central stalk formed by the gamma and epsilon chains, while a peripheral stalk is formed by the delta and b chains.</text>
</comment>
<evidence type="ECO:0000256" key="5">
    <source>
        <dbReference type="ARBA" id="ARBA00022781"/>
    </source>
</evidence>
<dbReference type="NCBIfam" id="NF006293">
    <property type="entry name" value="PRK08476.1"/>
    <property type="match status" value="1"/>
</dbReference>
<evidence type="ECO:0000256" key="1">
    <source>
        <dbReference type="ARBA" id="ARBA00005513"/>
    </source>
</evidence>
<dbReference type="GO" id="GO:0005886">
    <property type="term" value="C:plasma membrane"/>
    <property type="evidence" value="ECO:0007669"/>
    <property type="project" value="UniProtKB-SubCell"/>
</dbReference>
<dbReference type="InterPro" id="IPR002146">
    <property type="entry name" value="ATP_synth_b/b'su_bac/chlpt"/>
</dbReference>
<keyword evidence="17" id="KW-1185">Reference proteome</keyword>
<evidence type="ECO:0000256" key="13">
    <source>
        <dbReference type="HAMAP-Rule" id="MF_01398"/>
    </source>
</evidence>
<dbReference type="GO" id="GO:0046933">
    <property type="term" value="F:proton-transporting ATP synthase activity, rotational mechanism"/>
    <property type="evidence" value="ECO:0007669"/>
    <property type="project" value="UniProtKB-UniRule"/>
</dbReference>
<dbReference type="Pfam" id="PF00430">
    <property type="entry name" value="ATP-synt_B"/>
    <property type="match status" value="1"/>
</dbReference>
<feature type="transmembrane region" description="Helical" evidence="13">
    <location>
        <begin position="6"/>
        <end position="28"/>
    </location>
</feature>
<keyword evidence="7 13" id="KW-0406">Ion transport</keyword>
<evidence type="ECO:0000256" key="7">
    <source>
        <dbReference type="ARBA" id="ARBA00023065"/>
    </source>
</evidence>
<dbReference type="GO" id="GO:0012505">
    <property type="term" value="C:endomembrane system"/>
    <property type="evidence" value="ECO:0007669"/>
    <property type="project" value="UniProtKB-SubCell"/>
</dbReference>
<dbReference type="EMBL" id="FWWZ01000001">
    <property type="protein sequence ID" value="SMC09943.1"/>
    <property type="molecule type" value="Genomic_DNA"/>
</dbReference>
<dbReference type="PANTHER" id="PTHR33445:SF2">
    <property type="entry name" value="ATP SYNTHASE SUBUNIT B', CHLOROPLASTIC"/>
    <property type="match status" value="1"/>
</dbReference>
<organism evidence="16 17">
    <name type="scientific">Nitratiruptor tergarcus DSM 16512</name>
    <dbReference type="NCBI Taxonomy" id="1069081"/>
    <lineage>
        <taxon>Bacteria</taxon>
        <taxon>Pseudomonadati</taxon>
        <taxon>Campylobacterota</taxon>
        <taxon>Epsilonproteobacteria</taxon>
        <taxon>Nautiliales</taxon>
        <taxon>Nitratiruptoraceae</taxon>
        <taxon>Nitratiruptor</taxon>
    </lineage>
</organism>
<evidence type="ECO:0000313" key="17">
    <source>
        <dbReference type="Proteomes" id="UP000192602"/>
    </source>
</evidence>
<evidence type="ECO:0000256" key="12">
    <source>
        <dbReference type="ARBA" id="ARBA00037847"/>
    </source>
</evidence>
<dbReference type="InterPro" id="IPR050059">
    <property type="entry name" value="ATP_synthase_B_chain"/>
</dbReference>
<evidence type="ECO:0000256" key="8">
    <source>
        <dbReference type="ARBA" id="ARBA00023136"/>
    </source>
</evidence>
<reference evidence="17" key="1">
    <citation type="submission" date="2017-04" db="EMBL/GenBank/DDBJ databases">
        <authorList>
            <person name="Varghese N."/>
            <person name="Submissions S."/>
        </authorList>
    </citation>
    <scope>NUCLEOTIDE SEQUENCE [LARGE SCALE GENOMIC DNA]</scope>
    <source>
        <strain evidence="17">DSM 16512</strain>
    </source>
</reference>
<feature type="coiled-coil region" evidence="15">
    <location>
        <begin position="46"/>
        <end position="117"/>
    </location>
</feature>
<protein>
    <recommendedName>
        <fullName evidence="13">ATP synthase subunit b</fullName>
    </recommendedName>
    <alternativeName>
        <fullName evidence="13">ATP synthase F(0) sector subunit b</fullName>
    </alternativeName>
    <alternativeName>
        <fullName evidence="13">ATPase subunit I</fullName>
    </alternativeName>
    <alternativeName>
        <fullName evidence="13">F-type ATPase subunit b</fullName>
        <shortName evidence="13">F-ATPase subunit b</shortName>
    </alternativeName>
</protein>
<gene>
    <name evidence="13" type="primary">atpF</name>
    <name evidence="16" type="ORF">SAMN05660197_1769</name>
</gene>
<dbReference type="Proteomes" id="UP000192602">
    <property type="component" value="Unassembled WGS sequence"/>
</dbReference>
<keyword evidence="5 13" id="KW-0375">Hydrogen ion transport</keyword>
<dbReference type="RefSeq" id="WP_084276275.1">
    <property type="nucleotide sequence ID" value="NZ_AP026671.1"/>
</dbReference>
<evidence type="ECO:0000256" key="15">
    <source>
        <dbReference type="SAM" id="Coils"/>
    </source>
</evidence>
<keyword evidence="6 13" id="KW-1133">Transmembrane helix</keyword>
<dbReference type="CDD" id="cd06503">
    <property type="entry name" value="ATP-synt_Fo_b"/>
    <property type="match status" value="1"/>
</dbReference>
<comment type="subcellular location">
    <subcellularLocation>
        <location evidence="13">Cell membrane</location>
        <topology evidence="13">Single-pass membrane protein</topology>
    </subcellularLocation>
    <subcellularLocation>
        <location evidence="12">Endomembrane system</location>
        <topology evidence="12">Single-pass membrane protein</topology>
    </subcellularLocation>
</comment>
<dbReference type="STRING" id="1069081.SAMN05660197_1769"/>
<keyword evidence="8 13" id="KW-0472">Membrane</keyword>
<evidence type="ECO:0000256" key="4">
    <source>
        <dbReference type="ARBA" id="ARBA00022692"/>
    </source>
</evidence>
<keyword evidence="2 13" id="KW-0813">Transport</keyword>
<keyword evidence="13" id="KW-1003">Cell membrane</keyword>
<dbReference type="PANTHER" id="PTHR33445">
    <property type="entry name" value="ATP SYNTHASE SUBUNIT B', CHLOROPLASTIC"/>
    <property type="match status" value="1"/>
</dbReference>
<evidence type="ECO:0000256" key="6">
    <source>
        <dbReference type="ARBA" id="ARBA00022989"/>
    </source>
</evidence>
<dbReference type="GO" id="GO:0046961">
    <property type="term" value="F:proton-transporting ATPase activity, rotational mechanism"/>
    <property type="evidence" value="ECO:0007669"/>
    <property type="project" value="TreeGrafter"/>
</dbReference>
<evidence type="ECO:0000256" key="11">
    <source>
        <dbReference type="ARBA" id="ARBA00025614"/>
    </source>
</evidence>
<dbReference type="HAMAP" id="MF_01398">
    <property type="entry name" value="ATP_synth_b_bprime"/>
    <property type="match status" value="1"/>
</dbReference>
<evidence type="ECO:0000256" key="9">
    <source>
        <dbReference type="ARBA" id="ARBA00023310"/>
    </source>
</evidence>
<keyword evidence="4 13" id="KW-0812">Transmembrane</keyword>
<keyword evidence="15" id="KW-0175">Coiled coil</keyword>
<evidence type="ECO:0000256" key="14">
    <source>
        <dbReference type="RuleBase" id="RU003848"/>
    </source>
</evidence>
<dbReference type="AlphaFoldDB" id="A0A1W1WW29"/>
<accession>A0A1W1WW29</accession>
<comment type="function">
    <text evidence="10 13">F(1)F(0) ATP synthase produces ATP from ADP in the presence of a proton or sodium gradient. F-type ATPases consist of two structural domains, F(1) containing the extramembraneous catalytic core and F(0) containing the membrane proton channel, linked together by a central stalk and a peripheral stalk. During catalysis, ATP synthesis in the catalytic domain of F(1) is coupled via a rotary mechanism of the central stalk subunits to proton translocation.</text>
</comment>
<dbReference type="GO" id="GO:0045259">
    <property type="term" value="C:proton-transporting ATP synthase complex"/>
    <property type="evidence" value="ECO:0007669"/>
    <property type="project" value="UniProtKB-KW"/>
</dbReference>
<comment type="similarity">
    <text evidence="1 13 14">Belongs to the ATPase B chain family.</text>
</comment>
<evidence type="ECO:0000256" key="2">
    <source>
        <dbReference type="ARBA" id="ARBA00022448"/>
    </source>
</evidence>
<keyword evidence="9 13" id="KW-0066">ATP synthesis</keyword>
<comment type="function">
    <text evidence="11">Component of the F(0) channel, it forms part of the peripheral stalk, linking F(1) to F(0). The b'-subunit is a diverged and duplicated form of b found in plants and photosynthetic bacteria.</text>
</comment>
<sequence>MLDINIGLLLLTAIVFLALVFLLNSMLYRPLLTFTTQREESIRRDLENANSNEEGSEKLLEEAKAIIADAKAQASSMKKEAIEEVRAEVSKMVEAKKAELESRKEALMEEIKKEEESVRSTLISQMPLFKEALKAKFNTL</sequence>